<sequence>MAKRYFLKIPHLSIHNANALSSPLTIGFPAITSWLGAMHALERHLRQQPDLDSVRLTQLAVSCHDFHLRTHKGRGDFVHSVINSRNPMQLKKKREKGEPDDTAESSPFIEEPLCDLRVTLLMEVTGAIIKSSDVRAALVKACDQYVMRMKFASGDVMSVKECQWVSIDGDDDSSDHRHIARELMLGNVLVEARDVMAKAMEENPEKDAITILLDHLAIQHEATPNEHNDGAQWSSARLGDHGWLVPISVGFQALSPVTDPILNQRDDVTPHCFAESILTLGRFVMPHRCESLSSLFWSYHVDEAQGLYLCRNQS</sequence>
<dbReference type="InterPro" id="IPR013398">
    <property type="entry name" value="CRISPR-assoc_prot_Csy2"/>
</dbReference>
<dbReference type="Proteomes" id="UP000680020">
    <property type="component" value="Unassembled WGS sequence"/>
</dbReference>
<dbReference type="EMBL" id="JAGIBU010000001">
    <property type="protein sequence ID" value="MBS7824030.1"/>
    <property type="molecule type" value="Genomic_DNA"/>
</dbReference>
<dbReference type="Pfam" id="PF09614">
    <property type="entry name" value="Cas_Csy2"/>
    <property type="match status" value="1"/>
</dbReference>
<dbReference type="AlphaFoldDB" id="A0AB35BXT5"/>
<dbReference type="NCBIfam" id="TIGR02565">
    <property type="entry name" value="cas_Csy2"/>
    <property type="match status" value="1"/>
</dbReference>
<accession>A0AB35BXT5</accession>
<gene>
    <name evidence="1" type="primary">csy2</name>
    <name evidence="1" type="ORF">J7561_02285</name>
</gene>
<evidence type="ECO:0000313" key="1">
    <source>
        <dbReference type="EMBL" id="MBS7824030.1"/>
    </source>
</evidence>
<comment type="caution">
    <text evidence="1">The sequence shown here is derived from an EMBL/GenBank/DDBJ whole genome shotgun (WGS) entry which is preliminary data.</text>
</comment>
<name>A0AB35BXT5_9GAMM</name>
<dbReference type="CDD" id="cd09736">
    <property type="entry name" value="Csy2_I-F"/>
    <property type="match status" value="1"/>
</dbReference>
<evidence type="ECO:0000313" key="2">
    <source>
        <dbReference type="Proteomes" id="UP000680020"/>
    </source>
</evidence>
<dbReference type="RefSeq" id="WP_213403364.1">
    <property type="nucleotide sequence ID" value="NZ_JAGIBT010000004.1"/>
</dbReference>
<reference evidence="1" key="1">
    <citation type="submission" date="2021-03" db="EMBL/GenBank/DDBJ databases">
        <title>Identification and antibiotic profiling of Wohlfahrtiimonas chitiniclastica, an underestimated human pathogen.</title>
        <authorList>
            <person name="Kopf A."/>
            <person name="Bunk B."/>
            <person name="Coldewey S."/>
            <person name="Gunzer F."/>
            <person name="Riedel T."/>
            <person name="Schroettner P."/>
        </authorList>
    </citation>
    <scope>NUCLEOTIDE SEQUENCE</scope>
    <source>
        <strain evidence="1">DSM 100917</strain>
    </source>
</reference>
<proteinExistence type="predicted"/>
<protein>
    <submittedName>
        <fullName evidence="1">Type I-F CRISPR-associated protein Csy2</fullName>
    </submittedName>
</protein>
<organism evidence="1 2">
    <name type="scientific">Wohlfahrtiimonas chitiniclastica</name>
    <dbReference type="NCBI Taxonomy" id="400946"/>
    <lineage>
        <taxon>Bacteria</taxon>
        <taxon>Pseudomonadati</taxon>
        <taxon>Pseudomonadota</taxon>
        <taxon>Gammaproteobacteria</taxon>
        <taxon>Cardiobacteriales</taxon>
        <taxon>Ignatzschineriaceae</taxon>
        <taxon>Wohlfahrtiimonas</taxon>
    </lineage>
</organism>